<dbReference type="Pfam" id="PF21789">
    <property type="entry name" value="TNP-like_RNaseH_C"/>
    <property type="match status" value="1"/>
</dbReference>
<evidence type="ECO:0000313" key="6">
    <source>
        <dbReference type="EMBL" id="CAG2245555.1"/>
    </source>
</evidence>
<reference evidence="6" key="1">
    <citation type="submission" date="2021-03" db="EMBL/GenBank/DDBJ databases">
        <authorList>
            <person name="Bekaert M."/>
        </authorList>
    </citation>
    <scope>NUCLEOTIDE SEQUENCE</scope>
</reference>
<dbReference type="EC" id="2.7.7.-" evidence="6"/>
<feature type="coiled-coil region" evidence="1">
    <location>
        <begin position="344"/>
        <end position="371"/>
    </location>
</feature>
<comment type="caution">
    <text evidence="6">The sequence shown here is derived from an EMBL/GenBank/DDBJ whole genome shotgun (WGS) entry which is preliminary data.</text>
</comment>
<dbReference type="EMBL" id="CAJPWZ010002777">
    <property type="protein sequence ID" value="CAG2245555.1"/>
    <property type="molecule type" value="Genomic_DNA"/>
</dbReference>
<evidence type="ECO:0000256" key="1">
    <source>
        <dbReference type="SAM" id="Coils"/>
    </source>
</evidence>
<sequence length="936" mass="107551">MPKLKKRRNVPSQRKVPKKPKQSSANSSFNLDHSYTSHDHVDLTTACLEEEIEIGLINSAEIEDIEPKQSSANSSFNLDHSYTSHDHVDLTTACFEEEMEIGLVNPAEIEDIEPIQTQLDHVDVEDIQLEESLYSDPVSSTMPYEDLKSNLQKYLSTSYTLDQNSDYIQIMQLYPSTGTASVKLNVTIDQKFAAKVFVHRIELCSDHQLWKDLPTTFDSIINIQSLLSKLESFSVCVGNYENDLIDVIPIGSAVQHAKPASTNCHGYREGDFGAVKGTISYSSTVRNVQCALLVQGHRCYQCSQLRRILVGRKYRQEEKKRKTQETSGPTDYLHSKMQHSNMSKLQLIEKIHQQKDKITDLQNEILRTKNQFQREMASKGVTLDFSQSLEIKDTMATCNAEMEKACPDENSYQRLFWTEQMKCMNLQSTKGMRWHPMILRWCLYLRQKSSSAYDALRDSGFITLPSSRTLFDYSHYTRSDNGFLPDVIKVLKEEATKRDMYSTEDVWKNYVGILFDEIKIKSDLVYDKHTGELIGYCNLDKVGNQIMDMERSFKDSPSNDIAKYMLVLMVRGVATDLKFPLAGFATLSITADFLYPIIWKAIRILETSAAQLKVLFLTCDGASANRKFFNLHGQVNDFVYFTDNPFSEDGRKIYFVSDVPHLIKTTRNCYSNSFSHLNTRKLWNNGKDISWIHLLTMFEQHCEMSLYTPCPKLTRSHLDLTPFGRMKVNLAAQVLSSTVANALEMMYGDNVSETVNFLRIIDKFFDCLNVRNLYEGRNKRNPNLNPYTNINDERLQWLTGDFLSYFDLWEQSVMQRPGEFTNKQRKGMLLSRQTLTGLKISVLSIVACVKFLLEIGAKFVLTHNFNQDPLEQHFGHYRHRAGDNSNPTVYDVRHMMTTMRAVGAQALAPRHSNINNKENRNMVIDNSKLPKRGNYF</sequence>
<dbReference type="InterPro" id="IPR048366">
    <property type="entry name" value="TNP-like_GBD"/>
</dbReference>
<keyword evidence="6" id="KW-0808">Transferase</keyword>
<keyword evidence="6" id="KW-0548">Nucleotidyltransferase</keyword>
<evidence type="ECO:0000259" key="3">
    <source>
        <dbReference type="Pfam" id="PF21787"/>
    </source>
</evidence>
<dbReference type="PANTHER" id="PTHR47577:SF2">
    <property type="entry name" value="THAP DOMAIN CONTAINING 9"/>
    <property type="match status" value="1"/>
</dbReference>
<organism evidence="6 7">
    <name type="scientific">Mytilus edulis</name>
    <name type="common">Blue mussel</name>
    <dbReference type="NCBI Taxonomy" id="6550"/>
    <lineage>
        <taxon>Eukaryota</taxon>
        <taxon>Metazoa</taxon>
        <taxon>Spiralia</taxon>
        <taxon>Lophotrochozoa</taxon>
        <taxon>Mollusca</taxon>
        <taxon>Bivalvia</taxon>
        <taxon>Autobranchia</taxon>
        <taxon>Pteriomorphia</taxon>
        <taxon>Mytilida</taxon>
        <taxon>Mytiloidea</taxon>
        <taxon>Mytilidae</taxon>
        <taxon>Mytilinae</taxon>
        <taxon>Mytilus</taxon>
    </lineage>
</organism>
<dbReference type="Pfam" id="PF21787">
    <property type="entry name" value="TNP-like_RNaseH_N"/>
    <property type="match status" value="1"/>
</dbReference>
<name>A0A8S3UT92_MYTED</name>
<keyword evidence="1" id="KW-0175">Coiled coil</keyword>
<dbReference type="AlphaFoldDB" id="A0A8S3UT92"/>
<feature type="domain" description="Transposable element P transposase-like RNase H" evidence="3">
    <location>
        <begin position="481"/>
        <end position="632"/>
    </location>
</feature>
<feature type="domain" description="Transposable element P transposase-like GTP-binding insertion" evidence="4">
    <location>
        <begin position="661"/>
        <end position="778"/>
    </location>
</feature>
<dbReference type="OrthoDB" id="6134571at2759"/>
<dbReference type="InterPro" id="IPR048367">
    <property type="entry name" value="TNP-like_RNaseH_C"/>
</dbReference>
<accession>A0A8S3UT92</accession>
<feature type="compositionally biased region" description="Basic residues" evidence="2">
    <location>
        <begin position="1"/>
        <end position="21"/>
    </location>
</feature>
<dbReference type="InterPro" id="IPR048365">
    <property type="entry name" value="TNP-like_RNaseH_N"/>
</dbReference>
<feature type="region of interest" description="Disordered" evidence="2">
    <location>
        <begin position="1"/>
        <end position="35"/>
    </location>
</feature>
<dbReference type="GO" id="GO:0016779">
    <property type="term" value="F:nucleotidyltransferase activity"/>
    <property type="evidence" value="ECO:0007669"/>
    <property type="project" value="UniProtKB-KW"/>
</dbReference>
<proteinExistence type="predicted"/>
<evidence type="ECO:0000313" key="7">
    <source>
        <dbReference type="Proteomes" id="UP000683360"/>
    </source>
</evidence>
<evidence type="ECO:0000259" key="4">
    <source>
        <dbReference type="Pfam" id="PF21788"/>
    </source>
</evidence>
<feature type="compositionally biased region" description="Polar residues" evidence="2">
    <location>
        <begin position="22"/>
        <end position="34"/>
    </location>
</feature>
<dbReference type="Pfam" id="PF21788">
    <property type="entry name" value="TNP-like_GBD"/>
    <property type="match status" value="1"/>
</dbReference>
<evidence type="ECO:0000259" key="5">
    <source>
        <dbReference type="Pfam" id="PF21789"/>
    </source>
</evidence>
<protein>
    <submittedName>
        <fullName evidence="6">THAP9</fullName>
        <ecNumber evidence="6">2.7.7.-</ecNumber>
    </submittedName>
</protein>
<keyword evidence="7" id="KW-1185">Reference proteome</keyword>
<gene>
    <name evidence="6" type="ORF">MEDL_57561</name>
</gene>
<evidence type="ECO:0000256" key="2">
    <source>
        <dbReference type="SAM" id="MobiDB-lite"/>
    </source>
</evidence>
<feature type="domain" description="Transposable element P transposase-like RNase H C-terminal" evidence="5">
    <location>
        <begin position="863"/>
        <end position="889"/>
    </location>
</feature>
<dbReference type="PANTHER" id="PTHR47577">
    <property type="entry name" value="THAP DOMAIN-CONTAINING PROTEIN 6"/>
    <property type="match status" value="1"/>
</dbReference>
<dbReference type="Proteomes" id="UP000683360">
    <property type="component" value="Unassembled WGS sequence"/>
</dbReference>